<dbReference type="AlphaFoldDB" id="A0A1U9VYU3"/>
<sequence length="40" mass="4669">MKVQTELFSSIASRILHQTAMSFSGHQEVNSLLLMFYEFF</sequence>
<reference evidence="1" key="1">
    <citation type="submission" date="2016-12" db="EMBL/GenBank/DDBJ databases">
        <title>ICE from Vibrio cholerae O1 biovar El Tor str. Inaba RND18826.</title>
        <authorList>
            <person name="Zakharova I.B."/>
            <person name="Viktorov D.V."/>
            <person name="Vodop'ianov S.O."/>
            <person name="Vodop'ianov A.S."/>
            <person name="Antonov A.S."/>
        </authorList>
    </citation>
    <scope>NUCLEOTIDE SEQUENCE</scope>
    <source>
        <strain evidence="1">Inaba RND18826</strain>
    </source>
</reference>
<proteinExistence type="predicted"/>
<protein>
    <submittedName>
        <fullName evidence="1">Uncharacterized protein</fullName>
    </submittedName>
</protein>
<evidence type="ECO:0000313" key="1">
    <source>
        <dbReference type="EMBL" id="AQY15811.1"/>
    </source>
</evidence>
<organism evidence="1">
    <name type="scientific">Vibrio cholerae O1 biovar El Tor str. Inaba RND18826</name>
    <dbReference type="NCBI Taxonomy" id="1416749"/>
    <lineage>
        <taxon>Bacteria</taxon>
        <taxon>Pseudomonadati</taxon>
        <taxon>Pseudomonadota</taxon>
        <taxon>Gammaproteobacteria</taxon>
        <taxon>Vibrionales</taxon>
        <taxon>Vibrionaceae</taxon>
        <taxon>Vibrio</taxon>
    </lineage>
</organism>
<dbReference type="EMBL" id="KY382506">
    <property type="protein sequence ID" value="AQY15811.1"/>
    <property type="molecule type" value="Genomic_DNA"/>
</dbReference>
<accession>A0A1U9VYU3</accession>
<name>A0A1U9VYU3_VIBCE</name>